<dbReference type="EMBL" id="JALBUR010000003">
    <property type="protein sequence ID" value="MDX8418959.1"/>
    <property type="molecule type" value="Genomic_DNA"/>
</dbReference>
<keyword evidence="3" id="KW-1185">Reference proteome</keyword>
<sequence length="208" mass="23643">MGHSKKALLLVVLVSLLTGCGNAFTSSKIKKQVKKYENEQSFVLTSDFFSGQLSYEILETGLMTSFAQYEDQLSEFQTFASAYDASKDQLKDGYHLILVKLRVTNLNAVPHPDMFPSWDDLPEDCFRADIIYLANLEQVSDMPDYWDEVIYFDSPYDSKIHSMAYRLPQGDSMDYTVGFLVKAESMDQLYLTDHANGADGFFIHVNMS</sequence>
<protein>
    <recommendedName>
        <fullName evidence="4">DUF4352 domain-containing protein</fullName>
    </recommendedName>
</protein>
<organism evidence="2 3">
    <name type="scientific">Grylomicrobium aquisgranensis</name>
    <dbReference type="NCBI Taxonomy" id="2926318"/>
    <lineage>
        <taxon>Bacteria</taxon>
        <taxon>Bacillati</taxon>
        <taxon>Bacillota</taxon>
        <taxon>Erysipelotrichia</taxon>
        <taxon>Erysipelotrichales</taxon>
        <taxon>Erysipelotrichaceae</taxon>
        <taxon>Grylomicrobium</taxon>
    </lineage>
</organism>
<dbReference type="RefSeq" id="WP_135358305.1">
    <property type="nucleotide sequence ID" value="NZ_JALBUR010000003.1"/>
</dbReference>
<feature type="signal peptide" evidence="1">
    <location>
        <begin position="1"/>
        <end position="23"/>
    </location>
</feature>
<feature type="chain" id="PRO_5044240911" description="DUF4352 domain-containing protein" evidence="1">
    <location>
        <begin position="24"/>
        <end position="208"/>
    </location>
</feature>
<gene>
    <name evidence="2" type="ORF">MOZ60_02495</name>
</gene>
<evidence type="ECO:0000313" key="2">
    <source>
        <dbReference type="EMBL" id="MDX8418959.1"/>
    </source>
</evidence>
<dbReference type="AlphaFoldDB" id="A0AB35U212"/>
<comment type="caution">
    <text evidence="2">The sequence shown here is derived from an EMBL/GenBank/DDBJ whole genome shotgun (WGS) entry which is preliminary data.</text>
</comment>
<evidence type="ECO:0000313" key="3">
    <source>
        <dbReference type="Proteomes" id="UP001286174"/>
    </source>
</evidence>
<proteinExistence type="predicted"/>
<accession>A0AB35U212</accession>
<dbReference type="Proteomes" id="UP001286174">
    <property type="component" value="Unassembled WGS sequence"/>
</dbReference>
<reference evidence="2 3" key="1">
    <citation type="submission" date="2022-03" db="EMBL/GenBank/DDBJ databases">
        <title>Novel taxa within the pig intestine.</title>
        <authorList>
            <person name="Wylensek D."/>
            <person name="Bishof K."/>
            <person name="Afrizal A."/>
            <person name="Clavel T."/>
        </authorList>
    </citation>
    <scope>NUCLEOTIDE SEQUENCE [LARGE SCALE GENOMIC DNA]</scope>
    <source>
        <strain evidence="2 3">CLA-KB-P133</strain>
    </source>
</reference>
<keyword evidence="1" id="KW-0732">Signal</keyword>
<evidence type="ECO:0000256" key="1">
    <source>
        <dbReference type="SAM" id="SignalP"/>
    </source>
</evidence>
<dbReference type="PROSITE" id="PS51257">
    <property type="entry name" value="PROKAR_LIPOPROTEIN"/>
    <property type="match status" value="1"/>
</dbReference>
<name>A0AB35U212_9FIRM</name>
<evidence type="ECO:0008006" key="4">
    <source>
        <dbReference type="Google" id="ProtNLM"/>
    </source>
</evidence>